<sequence>MPAPTAWWFEHDPHGLTAHDQAGLVGRVDVQDTEAEVKVVFSLTDRVPHGMATELARGAFAHPALEPDRTVAVSLPQGEVDVLAEVRRHLWVVQTHVAGATCLVEGRVRGR</sequence>
<protein>
    <submittedName>
        <fullName evidence="1">Uncharacterized protein</fullName>
    </submittedName>
</protein>
<organism evidence="1 2">
    <name type="scientific">Klenkia terrae</name>
    <dbReference type="NCBI Taxonomy" id="1052259"/>
    <lineage>
        <taxon>Bacteria</taxon>
        <taxon>Bacillati</taxon>
        <taxon>Actinomycetota</taxon>
        <taxon>Actinomycetes</taxon>
        <taxon>Geodermatophilales</taxon>
        <taxon>Geodermatophilaceae</taxon>
        <taxon>Klenkia</taxon>
    </lineage>
</organism>
<gene>
    <name evidence="1" type="ORF">UXQ13_20585</name>
</gene>
<reference evidence="1 2" key="1">
    <citation type="submission" date="2024-03" db="EMBL/GenBank/DDBJ databases">
        <title>Draft genome sequence of Klenkia terrae.</title>
        <authorList>
            <person name="Duangmal K."/>
            <person name="Chantavorakit T."/>
        </authorList>
    </citation>
    <scope>NUCLEOTIDE SEQUENCE [LARGE SCALE GENOMIC DNA]</scope>
    <source>
        <strain evidence="1 2">JCM 17786</strain>
    </source>
</reference>
<evidence type="ECO:0000313" key="2">
    <source>
        <dbReference type="Proteomes" id="UP001373496"/>
    </source>
</evidence>
<evidence type="ECO:0000313" key="1">
    <source>
        <dbReference type="EMBL" id="MEI4280885.1"/>
    </source>
</evidence>
<dbReference type="Proteomes" id="UP001373496">
    <property type="component" value="Unassembled WGS sequence"/>
</dbReference>
<proteinExistence type="predicted"/>
<name>A0ABU8EBG4_9ACTN</name>
<dbReference type="RefSeq" id="WP_225236169.1">
    <property type="nucleotide sequence ID" value="NZ_JBAPLV010000030.1"/>
</dbReference>
<keyword evidence="2" id="KW-1185">Reference proteome</keyword>
<accession>A0ABU8EBG4</accession>
<dbReference type="EMBL" id="JBAPLV010000030">
    <property type="protein sequence ID" value="MEI4280885.1"/>
    <property type="molecule type" value="Genomic_DNA"/>
</dbReference>
<comment type="caution">
    <text evidence="1">The sequence shown here is derived from an EMBL/GenBank/DDBJ whole genome shotgun (WGS) entry which is preliminary data.</text>
</comment>